<accession>W0A296</accession>
<evidence type="ECO:0000313" key="1">
    <source>
        <dbReference type="EMBL" id="AHE52039.1"/>
    </source>
</evidence>
<name>W0A296_9SPHN</name>
<dbReference type="Proteomes" id="UP000018851">
    <property type="component" value="Chromosome"/>
</dbReference>
<gene>
    <name evidence="1" type="ORF">NX02_01365</name>
</gene>
<dbReference type="HOGENOM" id="CLU_136123_0_0_5"/>
<dbReference type="KEGG" id="ssan:NX02_01365"/>
<evidence type="ECO:0000313" key="2">
    <source>
        <dbReference type="Proteomes" id="UP000018851"/>
    </source>
</evidence>
<dbReference type="PATRIC" id="fig|1123269.5.peg.277"/>
<dbReference type="eggNOG" id="ENOG5032SX7">
    <property type="taxonomic scope" value="Bacteria"/>
</dbReference>
<dbReference type="STRING" id="1123269.NX02_01365"/>
<proteinExistence type="predicted"/>
<dbReference type="EMBL" id="CP006644">
    <property type="protein sequence ID" value="AHE52039.1"/>
    <property type="molecule type" value="Genomic_DNA"/>
</dbReference>
<organism evidence="1 2">
    <name type="scientific">Sphingomonas sanxanigenens DSM 19645 = NX02</name>
    <dbReference type="NCBI Taxonomy" id="1123269"/>
    <lineage>
        <taxon>Bacteria</taxon>
        <taxon>Pseudomonadati</taxon>
        <taxon>Pseudomonadota</taxon>
        <taxon>Alphaproteobacteria</taxon>
        <taxon>Sphingomonadales</taxon>
        <taxon>Sphingomonadaceae</taxon>
        <taxon>Sphingomonas</taxon>
    </lineage>
</organism>
<dbReference type="AlphaFoldDB" id="W0A296"/>
<reference evidence="1 2" key="1">
    <citation type="submission" date="2013-07" db="EMBL/GenBank/DDBJ databases">
        <title>Completed genome of Sphingomonas sanxanigenens NX02.</title>
        <authorList>
            <person name="Ma T."/>
            <person name="Huang H."/>
            <person name="Wu M."/>
            <person name="Li X."/>
            <person name="Li G."/>
        </authorList>
    </citation>
    <scope>NUCLEOTIDE SEQUENCE [LARGE SCALE GENOMIC DNA]</scope>
    <source>
        <strain evidence="1 2">NX02</strain>
    </source>
</reference>
<sequence length="149" mass="17003">MIKLYKIKTGKTELDPAEIAKFAVLNGVELPTPADPMKLLIKQVSEAAREEMRVDRKTGRPYRAYHSLPVKQGQETFFFWVDIDDATRAQMVRSTNRRREQVVGDVVQLTFDLDHWAAANPDEEPIVLETDFGPDVEWRKAADDEDDAA</sequence>
<protein>
    <submittedName>
        <fullName evidence="1">Uncharacterized protein</fullName>
    </submittedName>
</protein>
<keyword evidence="2" id="KW-1185">Reference proteome</keyword>
<dbReference type="OrthoDB" id="7565928at2"/>